<dbReference type="OrthoDB" id="9809438at2"/>
<comment type="function">
    <text evidence="10">Catalyzes the phosphorylation of the position 2 hydroxy group of 4-diphosphocytidyl-2C-methyl-D-erythritol.</text>
</comment>
<dbReference type="InterPro" id="IPR013750">
    <property type="entry name" value="GHMP_kinase_C_dom"/>
</dbReference>
<dbReference type="EMBL" id="AFHG01000059">
    <property type="protein sequence ID" value="EGK69842.1"/>
    <property type="molecule type" value="Genomic_DNA"/>
</dbReference>
<evidence type="ECO:0000256" key="4">
    <source>
        <dbReference type="ARBA" id="ARBA00022679"/>
    </source>
</evidence>
<dbReference type="NCBIfam" id="NF011202">
    <property type="entry name" value="PRK14608.1"/>
    <property type="match status" value="1"/>
</dbReference>
<dbReference type="EC" id="2.7.1.148" evidence="2 10"/>
<dbReference type="PIRSF" id="PIRSF010376">
    <property type="entry name" value="IspE"/>
    <property type="match status" value="1"/>
</dbReference>
<comment type="catalytic activity">
    <reaction evidence="10">
        <text>4-CDP-2-C-methyl-D-erythritol + ATP = 4-CDP-2-C-methyl-D-erythritol 2-phosphate + ADP + H(+)</text>
        <dbReference type="Rhea" id="RHEA:18437"/>
        <dbReference type="ChEBI" id="CHEBI:15378"/>
        <dbReference type="ChEBI" id="CHEBI:30616"/>
        <dbReference type="ChEBI" id="CHEBI:57823"/>
        <dbReference type="ChEBI" id="CHEBI:57919"/>
        <dbReference type="ChEBI" id="CHEBI:456216"/>
        <dbReference type="EC" id="2.7.1.148"/>
    </reaction>
</comment>
<keyword evidence="6 10" id="KW-0418">Kinase</keyword>
<organism evidence="13 14">
    <name type="scientific">Methyloversatilis universalis (strain ATCC BAA-1314 / DSM 25237 / JCM 13912 / CCUG 52030 / FAM5)</name>
    <dbReference type="NCBI Taxonomy" id="1000565"/>
    <lineage>
        <taxon>Bacteria</taxon>
        <taxon>Pseudomonadati</taxon>
        <taxon>Pseudomonadota</taxon>
        <taxon>Betaproteobacteria</taxon>
        <taxon>Nitrosomonadales</taxon>
        <taxon>Sterolibacteriaceae</taxon>
        <taxon>Methyloversatilis</taxon>
    </lineage>
</organism>
<evidence type="ECO:0000256" key="10">
    <source>
        <dbReference type="HAMAP-Rule" id="MF_00061"/>
    </source>
</evidence>
<dbReference type="AlphaFoldDB" id="F5RHL0"/>
<feature type="active site" evidence="10">
    <location>
        <position position="145"/>
    </location>
</feature>
<evidence type="ECO:0000259" key="12">
    <source>
        <dbReference type="Pfam" id="PF08544"/>
    </source>
</evidence>
<feature type="active site" evidence="10">
    <location>
        <position position="20"/>
    </location>
</feature>
<evidence type="ECO:0000256" key="2">
    <source>
        <dbReference type="ARBA" id="ARBA00012052"/>
    </source>
</evidence>
<dbReference type="InterPro" id="IPR004424">
    <property type="entry name" value="IspE"/>
</dbReference>
<keyword evidence="5 10" id="KW-0547">Nucleotide-binding</keyword>
<comment type="caution">
    <text evidence="13">The sequence shown here is derived from an EMBL/GenBank/DDBJ whole genome shotgun (WGS) entry which is preliminary data.</text>
</comment>
<evidence type="ECO:0000256" key="9">
    <source>
        <dbReference type="ARBA" id="ARBA00032554"/>
    </source>
</evidence>
<gene>
    <name evidence="10" type="primary">ispE</name>
    <name evidence="13" type="ORF">METUNv1_03807</name>
</gene>
<protein>
    <recommendedName>
        <fullName evidence="3 10">4-diphosphocytidyl-2-C-methyl-D-erythritol kinase</fullName>
        <shortName evidence="10">CMK</shortName>
        <ecNumber evidence="2 10">2.7.1.148</ecNumber>
    </recommendedName>
    <alternativeName>
        <fullName evidence="9 10">4-(cytidine-5'-diphospho)-2-C-methyl-D-erythritol kinase</fullName>
    </alternativeName>
</protein>
<dbReference type="NCBIfam" id="TIGR00154">
    <property type="entry name" value="ispE"/>
    <property type="match status" value="1"/>
</dbReference>
<dbReference type="SUPFAM" id="SSF54211">
    <property type="entry name" value="Ribosomal protein S5 domain 2-like"/>
    <property type="match status" value="1"/>
</dbReference>
<feature type="domain" description="GHMP kinase C-terminal" evidence="12">
    <location>
        <begin position="212"/>
        <end position="279"/>
    </location>
</feature>
<keyword evidence="8 10" id="KW-0414">Isoprene biosynthesis</keyword>
<comment type="pathway">
    <text evidence="10">Isoprenoid biosynthesis; isopentenyl diphosphate biosynthesis via DXP pathway; isopentenyl diphosphate from 1-deoxy-D-xylulose 5-phosphate: step 3/6.</text>
</comment>
<dbReference type="UniPathway" id="UPA00056">
    <property type="reaction ID" value="UER00094"/>
</dbReference>
<dbReference type="GO" id="GO:0019288">
    <property type="term" value="P:isopentenyl diphosphate biosynthetic process, methylerythritol 4-phosphate pathway"/>
    <property type="evidence" value="ECO:0007669"/>
    <property type="project" value="UniProtKB-UniRule"/>
</dbReference>
<dbReference type="InterPro" id="IPR036554">
    <property type="entry name" value="GHMP_kinase_C_sf"/>
</dbReference>
<dbReference type="InterPro" id="IPR014721">
    <property type="entry name" value="Ribsml_uS5_D2-typ_fold_subgr"/>
</dbReference>
<dbReference type="Pfam" id="PF08544">
    <property type="entry name" value="GHMP_kinases_C"/>
    <property type="match status" value="1"/>
</dbReference>
<feature type="binding site" evidence="10">
    <location>
        <begin position="103"/>
        <end position="113"/>
    </location>
    <ligand>
        <name>ATP</name>
        <dbReference type="ChEBI" id="CHEBI:30616"/>
    </ligand>
</feature>
<evidence type="ECO:0000256" key="6">
    <source>
        <dbReference type="ARBA" id="ARBA00022777"/>
    </source>
</evidence>
<dbReference type="GO" id="GO:0050515">
    <property type="term" value="F:4-(cytidine 5'-diphospho)-2-C-methyl-D-erythritol kinase activity"/>
    <property type="evidence" value="ECO:0007669"/>
    <property type="project" value="UniProtKB-UniRule"/>
</dbReference>
<dbReference type="RefSeq" id="WP_008064447.1">
    <property type="nucleotide sequence ID" value="NZ_AFHG01000059.1"/>
</dbReference>
<dbReference type="GO" id="GO:0005524">
    <property type="term" value="F:ATP binding"/>
    <property type="evidence" value="ECO:0007669"/>
    <property type="project" value="UniProtKB-UniRule"/>
</dbReference>
<comment type="similarity">
    <text evidence="1 10">Belongs to the GHMP kinase family. IspE subfamily.</text>
</comment>
<sequence>MSALQAVAVEWGVWLPAPAKINLFLHVVGRRADGYHLLQTAFRFLDHGDRLRFTPRADGRVHRLNDVPGVPEDDDLVVRAARLLQRETGCTQGVDIEVDKRLPMGGGLGGGSSDAATVLIALNRLWQLGLSRERLQAIGLTLGADVPVFVFGRSAFAEGVGERLQPLQLPPAAYLVVAPGVSVPTPRIFADPDLTRDTEACKIADFAASPSIDRLFGRNDLQPVAARLYPEVSQAISLLAAEAGAAVVRMSGSGACVFAQYADIEAARQLQHRLAAQWPAGWQGFVAQGLDEHPLFRSSPAGE</sequence>
<dbReference type="PANTHER" id="PTHR43527">
    <property type="entry name" value="4-DIPHOSPHOCYTIDYL-2-C-METHYL-D-ERYTHRITOL KINASE, CHLOROPLASTIC"/>
    <property type="match status" value="1"/>
</dbReference>
<evidence type="ECO:0000256" key="3">
    <source>
        <dbReference type="ARBA" id="ARBA00017473"/>
    </source>
</evidence>
<dbReference type="eggNOG" id="COG1947">
    <property type="taxonomic scope" value="Bacteria"/>
</dbReference>
<evidence type="ECO:0000256" key="5">
    <source>
        <dbReference type="ARBA" id="ARBA00022741"/>
    </source>
</evidence>
<evidence type="ECO:0000256" key="1">
    <source>
        <dbReference type="ARBA" id="ARBA00009684"/>
    </source>
</evidence>
<evidence type="ECO:0000259" key="11">
    <source>
        <dbReference type="Pfam" id="PF00288"/>
    </source>
</evidence>
<keyword evidence="7 10" id="KW-0067">ATP-binding</keyword>
<dbReference type="STRING" id="1000565.METUNv1_03807"/>
<dbReference type="InterPro" id="IPR006204">
    <property type="entry name" value="GHMP_kinase_N_dom"/>
</dbReference>
<dbReference type="HAMAP" id="MF_00061">
    <property type="entry name" value="IspE"/>
    <property type="match status" value="1"/>
</dbReference>
<evidence type="ECO:0000313" key="14">
    <source>
        <dbReference type="Proteomes" id="UP000005019"/>
    </source>
</evidence>
<evidence type="ECO:0000313" key="13">
    <source>
        <dbReference type="EMBL" id="EGK69842.1"/>
    </source>
</evidence>
<evidence type="ECO:0000256" key="7">
    <source>
        <dbReference type="ARBA" id="ARBA00022840"/>
    </source>
</evidence>
<dbReference type="PANTHER" id="PTHR43527:SF2">
    <property type="entry name" value="4-DIPHOSPHOCYTIDYL-2-C-METHYL-D-ERYTHRITOL KINASE, CHLOROPLASTIC"/>
    <property type="match status" value="1"/>
</dbReference>
<keyword evidence="14" id="KW-1185">Reference proteome</keyword>
<evidence type="ECO:0000256" key="8">
    <source>
        <dbReference type="ARBA" id="ARBA00023229"/>
    </source>
</evidence>
<dbReference type="Pfam" id="PF00288">
    <property type="entry name" value="GHMP_kinases_N"/>
    <property type="match status" value="1"/>
</dbReference>
<dbReference type="GO" id="GO:0016114">
    <property type="term" value="P:terpenoid biosynthetic process"/>
    <property type="evidence" value="ECO:0007669"/>
    <property type="project" value="UniProtKB-UniRule"/>
</dbReference>
<dbReference type="SUPFAM" id="SSF55060">
    <property type="entry name" value="GHMP Kinase, C-terminal domain"/>
    <property type="match status" value="1"/>
</dbReference>
<name>F5RHL0_METUF</name>
<proteinExistence type="inferred from homology"/>
<dbReference type="Proteomes" id="UP000005019">
    <property type="component" value="Unassembled WGS sequence"/>
</dbReference>
<reference evidence="13 14" key="1">
    <citation type="journal article" date="2011" name="J. Bacteriol.">
        <title>Genome sequence of Methyloversatilis universalis FAM5T, a methylotrophic representative of the order Rhodocyclales.</title>
        <authorList>
            <person name="Kittichotirat W."/>
            <person name="Good N.M."/>
            <person name="Hall R."/>
            <person name="Bringel F."/>
            <person name="Lajus A."/>
            <person name="Medigue C."/>
            <person name="Smalley N.E."/>
            <person name="Beck D."/>
            <person name="Bumgarner R."/>
            <person name="Vuilleumier S."/>
            <person name="Kalyuzhnaya M.G."/>
        </authorList>
    </citation>
    <scope>NUCLEOTIDE SEQUENCE [LARGE SCALE GENOMIC DNA]</scope>
    <source>
        <strain evidence="14">ATCC BAA-1314 / JCM 13912 / FAM5</strain>
    </source>
</reference>
<accession>F5RHL0</accession>
<dbReference type="Gene3D" id="3.30.230.10">
    <property type="match status" value="1"/>
</dbReference>
<dbReference type="Gene3D" id="3.30.70.890">
    <property type="entry name" value="GHMP kinase, C-terminal domain"/>
    <property type="match status" value="1"/>
</dbReference>
<dbReference type="InterPro" id="IPR020568">
    <property type="entry name" value="Ribosomal_Su5_D2-typ_SF"/>
</dbReference>
<feature type="domain" description="GHMP kinase N-terminal" evidence="11">
    <location>
        <begin position="76"/>
        <end position="153"/>
    </location>
</feature>
<keyword evidence="4 10" id="KW-0808">Transferase</keyword>